<evidence type="ECO:0000313" key="2">
    <source>
        <dbReference type="EMBL" id="MDQ0169021.1"/>
    </source>
</evidence>
<accession>A0ABT9W713</accession>
<reference evidence="2 3" key="1">
    <citation type="submission" date="2023-07" db="EMBL/GenBank/DDBJ databases">
        <title>Sorghum-associated microbial communities from plants grown in Nebraska, USA.</title>
        <authorList>
            <person name="Schachtman D."/>
        </authorList>
    </citation>
    <scope>NUCLEOTIDE SEQUENCE [LARGE SCALE GENOMIC DNA]</scope>
    <source>
        <strain evidence="2 3">DS1314</strain>
    </source>
</reference>
<dbReference type="Proteomes" id="UP001233836">
    <property type="component" value="Unassembled WGS sequence"/>
</dbReference>
<keyword evidence="1" id="KW-0472">Membrane</keyword>
<protein>
    <submittedName>
        <fullName evidence="2">Uncharacterized protein</fullName>
    </submittedName>
</protein>
<proteinExistence type="predicted"/>
<keyword evidence="3" id="KW-1185">Reference proteome</keyword>
<name>A0ABT9W713_9BACL</name>
<comment type="caution">
    <text evidence="2">The sequence shown here is derived from an EMBL/GenBank/DDBJ whole genome shotgun (WGS) entry which is preliminary data.</text>
</comment>
<keyword evidence="1" id="KW-1133">Transmembrane helix</keyword>
<feature type="transmembrane region" description="Helical" evidence="1">
    <location>
        <begin position="5"/>
        <end position="24"/>
    </location>
</feature>
<evidence type="ECO:0000313" key="3">
    <source>
        <dbReference type="Proteomes" id="UP001233836"/>
    </source>
</evidence>
<sequence>MKRRIILGCVALVLVFMVLFVWLYPFPQKMNRQSDVVVLNEDHVVLGNTTLVMEGIVHRPLFREHYFEGKIELSDLDFTREYRMFPLYPVQEGNIFSSFITYSGSSQQLESVTGVMFHDESFSKLNLFLKEAPYKGTTHNLIQIVSPASDFMTAEKIVNELKLGFPDMPDAKKLLPPQ</sequence>
<evidence type="ECO:0000256" key="1">
    <source>
        <dbReference type="SAM" id="Phobius"/>
    </source>
</evidence>
<keyword evidence="1" id="KW-0812">Transmembrane</keyword>
<gene>
    <name evidence="2" type="ORF">J2T19_000458</name>
</gene>
<dbReference type="EMBL" id="JAUSTI010000001">
    <property type="protein sequence ID" value="MDQ0169021.1"/>
    <property type="molecule type" value="Genomic_DNA"/>
</dbReference>
<organism evidence="2 3">
    <name type="scientific">Paenibacillus tundrae</name>
    <dbReference type="NCBI Taxonomy" id="528187"/>
    <lineage>
        <taxon>Bacteria</taxon>
        <taxon>Bacillati</taxon>
        <taxon>Bacillota</taxon>
        <taxon>Bacilli</taxon>
        <taxon>Bacillales</taxon>
        <taxon>Paenibacillaceae</taxon>
        <taxon>Paenibacillus</taxon>
    </lineage>
</organism>